<dbReference type="OrthoDB" id="10058001at2759"/>
<evidence type="ECO:0000256" key="1">
    <source>
        <dbReference type="SAM" id="MobiDB-lite"/>
    </source>
</evidence>
<dbReference type="InterPro" id="IPR051741">
    <property type="entry name" value="PAR6_homolog"/>
</dbReference>
<dbReference type="WBParaSite" id="HCON_00189560-00001">
    <property type="protein sequence ID" value="HCON_00189560-00001"/>
    <property type="gene ID" value="HCON_00189560"/>
</dbReference>
<protein>
    <submittedName>
        <fullName evidence="4">PDZ domain-containing protein</fullName>
    </submittedName>
</protein>
<dbReference type="AlphaFoldDB" id="A0A7I5EEZ2"/>
<feature type="domain" description="PDZ" evidence="2">
    <location>
        <begin position="388"/>
        <end position="454"/>
    </location>
</feature>
<dbReference type="GO" id="GO:0007098">
    <property type="term" value="P:centrosome cycle"/>
    <property type="evidence" value="ECO:0007669"/>
    <property type="project" value="TreeGrafter"/>
</dbReference>
<dbReference type="SMART" id="SM00228">
    <property type="entry name" value="PDZ"/>
    <property type="match status" value="1"/>
</dbReference>
<dbReference type="PANTHER" id="PTHR14102:SF14">
    <property type="entry name" value="PROTEIN CBG16414"/>
    <property type="match status" value="1"/>
</dbReference>
<evidence type="ECO:0000313" key="4">
    <source>
        <dbReference type="WBParaSite" id="HCON_00189560-00001"/>
    </source>
</evidence>
<dbReference type="Gene3D" id="2.30.42.10">
    <property type="match status" value="1"/>
</dbReference>
<dbReference type="SUPFAM" id="SSF50156">
    <property type="entry name" value="PDZ domain-like"/>
    <property type="match status" value="1"/>
</dbReference>
<dbReference type="PROSITE" id="PS50106">
    <property type="entry name" value="PDZ"/>
    <property type="match status" value="1"/>
</dbReference>
<dbReference type="PANTHER" id="PTHR14102">
    <property type="entry name" value="PAR-6-RELATED"/>
    <property type="match status" value="1"/>
</dbReference>
<proteinExistence type="predicted"/>
<name>A0A7I5EEZ2_HAECO</name>
<keyword evidence="3" id="KW-1185">Reference proteome</keyword>
<evidence type="ECO:0000259" key="2">
    <source>
        <dbReference type="PROSITE" id="PS50106"/>
    </source>
</evidence>
<reference evidence="4" key="1">
    <citation type="submission" date="2020-12" db="UniProtKB">
        <authorList>
            <consortium name="WormBaseParasite"/>
        </authorList>
    </citation>
    <scope>IDENTIFICATION</scope>
    <source>
        <strain evidence="4">MHco3</strain>
    </source>
</reference>
<accession>A0A7I5EEZ2</accession>
<dbReference type="Proteomes" id="UP000025227">
    <property type="component" value="Unplaced"/>
</dbReference>
<sequence length="473" mass="52753">MSRRPSSPPTKSENFRIASQPHNQHKFGEIAPQDSDTDSGICADSDQPSPRQPVEIPLLFTSNNYADYLVPDSYRRPLGASDTARKLPQRPTASNSAARNIKSYRVRFADEVDSGASTSSTCSEQSTKSVNRCVTAIRPRQQLSALDAPQTTSPYVAQMSRPNKTTSAPPTQAYIKQPENCVATTRKPGHGVHYSYSIDDVESLPEPPSYEVAISRLRQFEKPRESIRDFVIRQNVNEALNRKLRSRSSSLPRLQTAEMNELPYRSPPRTLNYQMDQMRNLAIGSLDNLNVTVDSPNKNTLRRRRLPVAPLLGSLTKIPGSQPEDLEFVCQPSRLMQRRSRDPVELHRFARRSSSIGPQCEVLEYGTRREMPPVRAVLVALDQCGFRTVVVEKTQPGPFGFYIATGIMNGQRGIFISRVSIASLSPMLSVGDEILYVDDQLVKGRSLETVQALIAGKTKVLIVLHPAIGKYIY</sequence>
<dbReference type="InterPro" id="IPR036034">
    <property type="entry name" value="PDZ_sf"/>
</dbReference>
<feature type="region of interest" description="Disordered" evidence="1">
    <location>
        <begin position="1"/>
        <end position="54"/>
    </location>
</feature>
<dbReference type="InterPro" id="IPR001478">
    <property type="entry name" value="PDZ"/>
</dbReference>
<evidence type="ECO:0000313" key="3">
    <source>
        <dbReference type="Proteomes" id="UP000025227"/>
    </source>
</evidence>
<dbReference type="Pfam" id="PF00595">
    <property type="entry name" value="PDZ"/>
    <property type="match status" value="1"/>
</dbReference>
<dbReference type="OMA" id="LVEKMMP"/>
<organism evidence="3 4">
    <name type="scientific">Haemonchus contortus</name>
    <name type="common">Barber pole worm</name>
    <dbReference type="NCBI Taxonomy" id="6289"/>
    <lineage>
        <taxon>Eukaryota</taxon>
        <taxon>Metazoa</taxon>
        <taxon>Ecdysozoa</taxon>
        <taxon>Nematoda</taxon>
        <taxon>Chromadorea</taxon>
        <taxon>Rhabditida</taxon>
        <taxon>Rhabditina</taxon>
        <taxon>Rhabditomorpha</taxon>
        <taxon>Strongyloidea</taxon>
        <taxon>Trichostrongylidae</taxon>
        <taxon>Haemonchus</taxon>
    </lineage>
</organism>